<evidence type="ECO:0000259" key="2">
    <source>
        <dbReference type="Pfam" id="PF01558"/>
    </source>
</evidence>
<dbReference type="AlphaFoldDB" id="A0AAE3TEJ3"/>
<organism evidence="3 4">
    <name type="scientific">Candidatus Thermodesulfobacterium syntrophicum</name>
    <dbReference type="NCBI Taxonomy" id="3060442"/>
    <lineage>
        <taxon>Bacteria</taxon>
        <taxon>Pseudomonadati</taxon>
        <taxon>Thermodesulfobacteriota</taxon>
        <taxon>Thermodesulfobacteria</taxon>
        <taxon>Thermodesulfobacteriales</taxon>
        <taxon>Thermodesulfobacteriaceae</taxon>
        <taxon>Thermodesulfobacterium</taxon>
    </lineage>
</organism>
<evidence type="ECO:0000313" key="4">
    <source>
        <dbReference type="Proteomes" id="UP001144110"/>
    </source>
</evidence>
<keyword evidence="1" id="KW-0560">Oxidoreductase</keyword>
<dbReference type="InterPro" id="IPR011894">
    <property type="entry name" value="PorC_KorC"/>
</dbReference>
<dbReference type="PANTHER" id="PTHR43366">
    <property type="entry name" value="PYRUVATE SYNTHASE SUBUNIT PORC"/>
    <property type="match status" value="1"/>
</dbReference>
<dbReference type="NCBIfam" id="NF006321">
    <property type="entry name" value="PRK08534.1"/>
    <property type="match status" value="1"/>
</dbReference>
<sequence>MIEIRLHGRGGQGAVTSAELIAIATINQGSFAQAFPSFGPERRGAPVQAFARIDSKRIRTREKIYHPDVIIVLDPTLPKIANVTEGLKENGIAILNSHFSESEVRKFLKNYKGKLAIVDATKIALEELGLPITNTTMLGAFIKVTELIDVKYMEEALRERFGKLAEKNIKALHRALKETKIYK</sequence>
<dbReference type="NCBIfam" id="TIGR02175">
    <property type="entry name" value="PorC_KorC"/>
    <property type="match status" value="1"/>
</dbReference>
<dbReference type="Pfam" id="PF01558">
    <property type="entry name" value="POR"/>
    <property type="match status" value="1"/>
</dbReference>
<proteinExistence type="predicted"/>
<dbReference type="EMBL" id="JAPHEG010000003">
    <property type="protein sequence ID" value="MDF2953531.1"/>
    <property type="molecule type" value="Genomic_DNA"/>
</dbReference>
<feature type="domain" description="Pyruvate/ketoisovalerate oxidoreductase catalytic" evidence="2">
    <location>
        <begin position="10"/>
        <end position="176"/>
    </location>
</feature>
<dbReference type="InterPro" id="IPR051626">
    <property type="entry name" value="Oxidoreductase_gamma_subunit"/>
</dbReference>
<comment type="caution">
    <text evidence="3">The sequence shown here is derived from an EMBL/GenBank/DDBJ whole genome shotgun (WGS) entry which is preliminary data.</text>
</comment>
<dbReference type="Gene3D" id="3.40.920.10">
    <property type="entry name" value="Pyruvate-ferredoxin oxidoreductase, PFOR, domain III"/>
    <property type="match status" value="1"/>
</dbReference>
<name>A0AAE3TEJ3_9BACT</name>
<dbReference type="PANTHER" id="PTHR43366:SF1">
    <property type="entry name" value="PYRUVATE SYNTHASE SUBUNIT PORC"/>
    <property type="match status" value="1"/>
</dbReference>
<dbReference type="SUPFAM" id="SSF53323">
    <property type="entry name" value="Pyruvate-ferredoxin oxidoreductase, PFOR, domain III"/>
    <property type="match status" value="1"/>
</dbReference>
<reference evidence="3" key="1">
    <citation type="submission" date="2022-11" db="EMBL/GenBank/DDBJ databases">
        <title>Candidatus Alkanophaga archaea from heated hydrothermal vent sediment oxidize petroleum alkanes.</title>
        <authorList>
            <person name="Zehnle H."/>
            <person name="Laso-Perez R."/>
            <person name="Lipp J."/>
            <person name="Teske A."/>
            <person name="Wegener G."/>
        </authorList>
    </citation>
    <scope>NUCLEOTIDE SEQUENCE</scope>
    <source>
        <strain evidence="3">MCA70</strain>
    </source>
</reference>
<accession>A0AAE3TEJ3</accession>
<protein>
    <submittedName>
        <fullName evidence="3">Pyruvate:ferredoxin oxidoreductase or related 2-oxoacid:ferredoxin oxidoreductase</fullName>
    </submittedName>
</protein>
<evidence type="ECO:0000256" key="1">
    <source>
        <dbReference type="ARBA" id="ARBA00023002"/>
    </source>
</evidence>
<dbReference type="InterPro" id="IPR019752">
    <property type="entry name" value="Pyrv/ketoisovalerate_OxRed_cat"/>
</dbReference>
<evidence type="ECO:0000313" key="3">
    <source>
        <dbReference type="EMBL" id="MDF2953531.1"/>
    </source>
</evidence>
<dbReference type="Proteomes" id="UP001144110">
    <property type="component" value="Unassembled WGS sequence"/>
</dbReference>
<dbReference type="GO" id="GO:0016625">
    <property type="term" value="F:oxidoreductase activity, acting on the aldehyde or oxo group of donors, iron-sulfur protein as acceptor"/>
    <property type="evidence" value="ECO:0007669"/>
    <property type="project" value="InterPro"/>
</dbReference>
<gene>
    <name evidence="3" type="ORF">OD816_000776</name>
</gene>
<dbReference type="InterPro" id="IPR002869">
    <property type="entry name" value="Pyrv_flavodox_OxRed_cen"/>
</dbReference>
<keyword evidence="3" id="KW-0670">Pyruvate</keyword>